<dbReference type="Pfam" id="PF07690">
    <property type="entry name" value="MFS_1"/>
    <property type="match status" value="1"/>
</dbReference>
<keyword evidence="4 7" id="KW-1133">Transmembrane helix</keyword>
<dbReference type="InterPro" id="IPR036259">
    <property type="entry name" value="MFS_trans_sf"/>
</dbReference>
<feature type="transmembrane region" description="Helical" evidence="7">
    <location>
        <begin position="58"/>
        <end position="79"/>
    </location>
</feature>
<keyword evidence="9" id="KW-1185">Reference proteome</keyword>
<dbReference type="Proteomes" id="UP001139493">
    <property type="component" value="Unassembled WGS sequence"/>
</dbReference>
<feature type="transmembrane region" description="Helical" evidence="7">
    <location>
        <begin position="116"/>
        <end position="137"/>
    </location>
</feature>
<proteinExistence type="predicted"/>
<comment type="subcellular location">
    <subcellularLocation>
        <location evidence="1">Cell membrane</location>
        <topology evidence="1">Multi-pass membrane protein</topology>
    </subcellularLocation>
</comment>
<feature type="compositionally biased region" description="Low complexity" evidence="6">
    <location>
        <begin position="1"/>
        <end position="13"/>
    </location>
</feature>
<dbReference type="GO" id="GO:0005886">
    <property type="term" value="C:plasma membrane"/>
    <property type="evidence" value="ECO:0007669"/>
    <property type="project" value="UniProtKB-SubCell"/>
</dbReference>
<dbReference type="SUPFAM" id="SSF103473">
    <property type="entry name" value="MFS general substrate transporter"/>
    <property type="match status" value="1"/>
</dbReference>
<evidence type="ECO:0000256" key="2">
    <source>
        <dbReference type="ARBA" id="ARBA00022475"/>
    </source>
</evidence>
<feature type="transmembrane region" description="Helical" evidence="7">
    <location>
        <begin position="149"/>
        <end position="171"/>
    </location>
</feature>
<accession>A0A9X2G2S6</accession>
<dbReference type="InterPro" id="IPR011701">
    <property type="entry name" value="MFS"/>
</dbReference>
<feature type="transmembrane region" description="Helical" evidence="7">
    <location>
        <begin position="315"/>
        <end position="338"/>
    </location>
</feature>
<name>A0A9X2G2S6_9MICO</name>
<keyword evidence="5 7" id="KW-0472">Membrane</keyword>
<organism evidence="8 9">
    <name type="scientific">Promicromonospora thailandica</name>
    <dbReference type="NCBI Taxonomy" id="765201"/>
    <lineage>
        <taxon>Bacteria</taxon>
        <taxon>Bacillati</taxon>
        <taxon>Actinomycetota</taxon>
        <taxon>Actinomycetes</taxon>
        <taxon>Micrococcales</taxon>
        <taxon>Promicromonosporaceae</taxon>
        <taxon>Promicromonospora</taxon>
    </lineage>
</organism>
<dbReference type="GO" id="GO:0022857">
    <property type="term" value="F:transmembrane transporter activity"/>
    <property type="evidence" value="ECO:0007669"/>
    <property type="project" value="InterPro"/>
</dbReference>
<evidence type="ECO:0000313" key="8">
    <source>
        <dbReference type="EMBL" id="MCP2266032.1"/>
    </source>
</evidence>
<evidence type="ECO:0000256" key="4">
    <source>
        <dbReference type="ARBA" id="ARBA00022989"/>
    </source>
</evidence>
<feature type="transmembrane region" description="Helical" evidence="7">
    <location>
        <begin position="260"/>
        <end position="283"/>
    </location>
</feature>
<sequence>MAVTPASTPASTTPTPPPAAHGRWPVLRWQAGYATMGVPPAAAPIAFTLLTLPVTGSAQSGAGLVTAMTAAQIIAAVPVARLGRRFDGVHYLRVLVAVRALALAGFTALAGTGAPYPLLVAAVVAAGAVNGAAYGVQRTLLNHLVDPRGLPRALGVAATLNEATFALTPVLASVLGAASPVGAMVLVTALGAAPLLLVPTVPGARRGPGTSTDTDAPRPTRRTYPRAAYVWLLGALAGAGVVASVEIGAVSFALRFDLGAQWAFLFALVLCLGSVTGGVVVSVRNRVPRPWAVVAYLAATAAGSSLVLLGGHLAVALAGAAVIGFFLPALGTFYSLALDRLAPPERRAELFALLRTATSLGVVVASGLLALLGLRAALVGTLALLLTALAVTALRAARPAGRTVTP</sequence>
<keyword evidence="2" id="KW-1003">Cell membrane</keyword>
<feature type="transmembrane region" description="Helical" evidence="7">
    <location>
        <begin position="350"/>
        <end position="371"/>
    </location>
</feature>
<dbReference type="Gene3D" id="1.20.1250.20">
    <property type="entry name" value="MFS general substrate transporter like domains"/>
    <property type="match status" value="1"/>
</dbReference>
<dbReference type="PANTHER" id="PTHR23513:SF11">
    <property type="entry name" value="STAPHYLOFERRIN A TRANSPORTER"/>
    <property type="match status" value="1"/>
</dbReference>
<evidence type="ECO:0000256" key="7">
    <source>
        <dbReference type="SAM" id="Phobius"/>
    </source>
</evidence>
<reference evidence="8" key="1">
    <citation type="submission" date="2022-06" db="EMBL/GenBank/DDBJ databases">
        <title>Genomic Encyclopedia of Archaeal and Bacterial Type Strains, Phase II (KMG-II): from individual species to whole genera.</title>
        <authorList>
            <person name="Goeker M."/>
        </authorList>
    </citation>
    <scope>NUCLEOTIDE SEQUENCE</scope>
    <source>
        <strain evidence="8">DSM 26652</strain>
    </source>
</reference>
<comment type="caution">
    <text evidence="8">The sequence shown here is derived from an EMBL/GenBank/DDBJ whole genome shotgun (WGS) entry which is preliminary data.</text>
</comment>
<feature type="transmembrane region" description="Helical" evidence="7">
    <location>
        <begin position="377"/>
        <end position="397"/>
    </location>
</feature>
<feature type="transmembrane region" description="Helical" evidence="7">
    <location>
        <begin position="228"/>
        <end position="254"/>
    </location>
</feature>
<evidence type="ECO:0000256" key="6">
    <source>
        <dbReference type="SAM" id="MobiDB-lite"/>
    </source>
</evidence>
<evidence type="ECO:0000313" key="9">
    <source>
        <dbReference type="Proteomes" id="UP001139493"/>
    </source>
</evidence>
<feature type="transmembrane region" description="Helical" evidence="7">
    <location>
        <begin position="177"/>
        <end position="198"/>
    </location>
</feature>
<dbReference type="EMBL" id="JAMTCS010000010">
    <property type="protein sequence ID" value="MCP2266032.1"/>
    <property type="molecule type" value="Genomic_DNA"/>
</dbReference>
<evidence type="ECO:0000256" key="5">
    <source>
        <dbReference type="ARBA" id="ARBA00023136"/>
    </source>
</evidence>
<keyword evidence="3 7" id="KW-0812">Transmembrane</keyword>
<evidence type="ECO:0000256" key="1">
    <source>
        <dbReference type="ARBA" id="ARBA00004651"/>
    </source>
</evidence>
<protein>
    <submittedName>
        <fullName evidence="8">Arabinose efflux permease, MFS family</fullName>
    </submittedName>
</protein>
<evidence type="ECO:0000256" key="3">
    <source>
        <dbReference type="ARBA" id="ARBA00022692"/>
    </source>
</evidence>
<feature type="transmembrane region" description="Helical" evidence="7">
    <location>
        <begin position="31"/>
        <end position="52"/>
    </location>
</feature>
<feature type="transmembrane region" description="Helical" evidence="7">
    <location>
        <begin position="290"/>
        <end position="309"/>
    </location>
</feature>
<feature type="transmembrane region" description="Helical" evidence="7">
    <location>
        <begin position="91"/>
        <end position="110"/>
    </location>
</feature>
<dbReference type="PANTHER" id="PTHR23513">
    <property type="entry name" value="INTEGRAL MEMBRANE EFFLUX PROTEIN-RELATED"/>
    <property type="match status" value="1"/>
</dbReference>
<gene>
    <name evidence="8" type="ORF">APR03_003397</name>
</gene>
<feature type="region of interest" description="Disordered" evidence="6">
    <location>
        <begin position="1"/>
        <end position="22"/>
    </location>
</feature>
<dbReference type="AlphaFoldDB" id="A0A9X2G2S6"/>